<feature type="region of interest" description="Disordered" evidence="9">
    <location>
        <begin position="465"/>
        <end position="487"/>
    </location>
</feature>
<evidence type="ECO:0000256" key="4">
    <source>
        <dbReference type="ARBA" id="ARBA00022692"/>
    </source>
</evidence>
<feature type="domain" description="Cyclic nucleotide-binding" evidence="11">
    <location>
        <begin position="605"/>
        <end position="642"/>
    </location>
</feature>
<dbReference type="SUPFAM" id="SSF48403">
    <property type="entry name" value="Ankyrin repeat"/>
    <property type="match status" value="3"/>
</dbReference>
<feature type="transmembrane region" description="Helical" evidence="10">
    <location>
        <begin position="313"/>
        <end position="339"/>
    </location>
</feature>
<keyword evidence="7 10" id="KW-0472">Membrane</keyword>
<feature type="domain" description="Cyclic nucleotide-binding" evidence="11">
    <location>
        <begin position="416"/>
        <end position="461"/>
    </location>
</feature>
<evidence type="ECO:0000256" key="3">
    <source>
        <dbReference type="ARBA" id="ARBA00022448"/>
    </source>
</evidence>
<feature type="repeat" description="ANK" evidence="8">
    <location>
        <begin position="829"/>
        <end position="861"/>
    </location>
</feature>
<feature type="compositionally biased region" description="Polar residues" evidence="9">
    <location>
        <begin position="549"/>
        <end position="566"/>
    </location>
</feature>
<dbReference type="InterPro" id="IPR018490">
    <property type="entry name" value="cNMP-bd_dom_sf"/>
</dbReference>
<feature type="repeat" description="ANK" evidence="8">
    <location>
        <begin position="1092"/>
        <end position="1124"/>
    </location>
</feature>
<evidence type="ECO:0000259" key="11">
    <source>
        <dbReference type="PROSITE" id="PS50042"/>
    </source>
</evidence>
<organism evidence="12">
    <name type="scientific">Chrysotila carterae</name>
    <name type="common">Marine alga</name>
    <name type="synonym">Syracosphaera carterae</name>
    <dbReference type="NCBI Taxonomy" id="13221"/>
    <lineage>
        <taxon>Eukaryota</taxon>
        <taxon>Haptista</taxon>
        <taxon>Haptophyta</taxon>
        <taxon>Prymnesiophyceae</taxon>
        <taxon>Isochrysidales</taxon>
        <taxon>Isochrysidaceae</taxon>
        <taxon>Chrysotila</taxon>
    </lineage>
</organism>
<dbReference type="Pfam" id="PF12796">
    <property type="entry name" value="Ank_2"/>
    <property type="match status" value="7"/>
</dbReference>
<comment type="similarity">
    <text evidence="2">Belongs to the potassium channel family. Plant (TC 1.A.1.4) subfamily.</text>
</comment>
<dbReference type="InterPro" id="IPR036770">
    <property type="entry name" value="Ankyrin_rpt-contain_sf"/>
</dbReference>
<keyword evidence="4 10" id="KW-0812">Transmembrane</keyword>
<evidence type="ECO:0000256" key="10">
    <source>
        <dbReference type="SAM" id="Phobius"/>
    </source>
</evidence>
<feature type="region of interest" description="Disordered" evidence="9">
    <location>
        <begin position="511"/>
        <end position="572"/>
    </location>
</feature>
<evidence type="ECO:0000256" key="7">
    <source>
        <dbReference type="ARBA" id="ARBA00023136"/>
    </source>
</evidence>
<gene>
    <name evidence="12" type="ORF">PCAR00345_LOCUS29133</name>
</gene>
<dbReference type="PANTHER" id="PTHR45743:SF2">
    <property type="entry name" value="POTASSIUM CHANNEL AKT1"/>
    <property type="match status" value="1"/>
</dbReference>
<sequence>MIKRSVRIAPDVTETPLASKEFGDSIRLADASYSDTRNLSAKYAPGEESKMKRRSSVGSAASAGVFSVDEDRAGSKRLNLRRLWRRLYGKPAFAGIFLISVEMLCATIIAVAIPYNMAFSKADTFPAYIFQYVIDVVASLCVVARIRRARKAAHRRPDLNSRFEVLAHSLSHAPFWLRLCLTLPFDIFLWIDPRTRSAVKYVRWVHLLPTPSIMGRFFTTLDATPQINFTLIRCLRSLVSLGMVTHWLGCMLFFFSERSYADTYRTGKWRVDNDNEGSVDYVRMLYFSLLAQSSTATEFVAVDRDGGGKTWEYALGIVIIVVTNMTFLYISSTLTSMIIRTFQRLDDFRTKLGLVNSYLRRHRISKQLRRLATEHFQHGLETQHVDDSYVLQFLPQYLSREVLREKNMRVLRRTPVLLSCDKSVLLLLATLVRQCTFLKGETLCTQGDVVLELLVLESGELVECKASDEEEGASEEEEEDVSSFDEASEVLVPVAGADTRESESTMLVETAEDTWDENSSPVEPRAVPTDKPAAALLGQPNGAAKANRTRSSMGTSDTASNPTNEPSKLAKGESDVLNLMNVDKRQQLAKTGAQGEVKRVINTPGAVICELAFFYAVRGPSTIVAVSRTSCLSLDRDAYKQLARDHPAEASRMKKQALELGKVVHPDVVATIVASTGPSSDYERSKVDSLFHMVANGDETGVREHLSVDGKATDPASKDYAGQTPLHVAALRGLPRMVSLLLEGGAPPTALDPAGRTPLDCAIIAKSHESVRLLAAARHGDGGDGGGSLLGASEVALASLLCEAAQESDVDMLDMLMSAGIPINSSDWDNRTCLHVAAGTGHKSFIKLLLAKGANINAMDRWGSTPMRDAIDNHHYDAARLLASKGGRLTHSSAAAAANELASSVASGSLDHTTLLVDCGCDVNAADCDKLTSLHRAAGLGNLAITKMLIDKKADVDCADRWGNKPILLAVRASALETAHELLRHGASLSMAPAHAARELAPLVRDGHFEHVRVLVDAGLELNAADADGRSCVHLAASAGNLVAIKALAELRCELSAQDSAGATPLSESVARGHLGVARLLVESRAQLNAERAPTQLLAHARGGEAEAVALLLAGGADADATDDEGRTCLHIAAAAGNTQLVRAVLECGQPCVEAHGSCVNKRDGSGATALGLAVRYGHGASSKLLWQRGAKLLLDDGETHAQLASLARSGDVASLRLMVSMGADADAADAEGRTCLMTASATGDANAVRALLDANADANAVDQRGVSALEEAVRADHAHVVKLLRAAGAEIQMDALALANVLCDCARRGFLQRSALLLSCGADVNAADYDRRTALHVAAAEGNAQMVSLLLSHGADCSLKDAVGGTALDSAARGGFHDVCKLFSQPASTAGQTL</sequence>
<protein>
    <recommendedName>
        <fullName evidence="11">Cyclic nucleotide-binding domain-containing protein</fullName>
    </recommendedName>
</protein>
<feature type="repeat" description="ANK" evidence="8">
    <location>
        <begin position="1028"/>
        <end position="1060"/>
    </location>
</feature>
<dbReference type="SUPFAM" id="SSF51206">
    <property type="entry name" value="cAMP-binding domain-like"/>
    <property type="match status" value="1"/>
</dbReference>
<dbReference type="Gene3D" id="1.25.40.20">
    <property type="entry name" value="Ankyrin repeat-containing domain"/>
    <property type="match status" value="7"/>
</dbReference>
<evidence type="ECO:0000256" key="2">
    <source>
        <dbReference type="ARBA" id="ARBA00007929"/>
    </source>
</evidence>
<dbReference type="PANTHER" id="PTHR45743">
    <property type="entry name" value="POTASSIUM CHANNEL AKT1"/>
    <property type="match status" value="1"/>
</dbReference>
<keyword evidence="6" id="KW-0406">Ion transport</keyword>
<dbReference type="Gene3D" id="2.60.120.10">
    <property type="entry name" value="Jelly Rolls"/>
    <property type="match status" value="2"/>
</dbReference>
<feature type="repeat" description="ANK" evidence="8">
    <location>
        <begin position="1232"/>
        <end position="1264"/>
    </location>
</feature>
<evidence type="ECO:0000256" key="9">
    <source>
        <dbReference type="SAM" id="MobiDB-lite"/>
    </source>
</evidence>
<name>A0A7S4F785_CHRCT</name>
<dbReference type="GO" id="GO:0016020">
    <property type="term" value="C:membrane"/>
    <property type="evidence" value="ECO:0007669"/>
    <property type="project" value="UniProtKB-SubCell"/>
</dbReference>
<feature type="repeat" description="ANK" evidence="8">
    <location>
        <begin position="1125"/>
        <end position="1149"/>
    </location>
</feature>
<dbReference type="PROSITE" id="PS50297">
    <property type="entry name" value="ANK_REP_REGION"/>
    <property type="match status" value="7"/>
</dbReference>
<proteinExistence type="inferred from homology"/>
<dbReference type="Gene3D" id="1.10.287.630">
    <property type="entry name" value="Helix hairpin bin"/>
    <property type="match status" value="1"/>
</dbReference>
<keyword evidence="8" id="KW-0040">ANK repeat</keyword>
<feature type="transmembrane region" description="Helical" evidence="10">
    <location>
        <begin position="91"/>
        <end position="113"/>
    </location>
</feature>
<dbReference type="GO" id="GO:0005249">
    <property type="term" value="F:voltage-gated potassium channel activity"/>
    <property type="evidence" value="ECO:0007669"/>
    <property type="project" value="InterPro"/>
</dbReference>
<feature type="repeat" description="ANK" evidence="8">
    <location>
        <begin position="1061"/>
        <end position="1093"/>
    </location>
</feature>
<dbReference type="PRINTS" id="PR01415">
    <property type="entry name" value="ANKYRIN"/>
</dbReference>
<dbReference type="Pfam" id="PF00520">
    <property type="entry name" value="Ion_trans"/>
    <property type="match status" value="1"/>
</dbReference>
<evidence type="ECO:0000256" key="6">
    <source>
        <dbReference type="ARBA" id="ARBA00023065"/>
    </source>
</evidence>
<dbReference type="InterPro" id="IPR002110">
    <property type="entry name" value="Ankyrin_rpt"/>
</dbReference>
<evidence type="ECO:0000256" key="5">
    <source>
        <dbReference type="ARBA" id="ARBA00022989"/>
    </source>
</evidence>
<dbReference type="InterPro" id="IPR000595">
    <property type="entry name" value="cNMP-bd_dom"/>
</dbReference>
<dbReference type="InterPro" id="IPR014710">
    <property type="entry name" value="RmlC-like_jellyroll"/>
</dbReference>
<feature type="compositionally biased region" description="Acidic residues" evidence="9">
    <location>
        <begin position="468"/>
        <end position="487"/>
    </location>
</feature>
<comment type="subcellular location">
    <subcellularLocation>
        <location evidence="1">Membrane</location>
        <topology evidence="1">Multi-pass membrane protein</topology>
    </subcellularLocation>
</comment>
<feature type="transmembrane region" description="Helical" evidence="10">
    <location>
        <begin position="125"/>
        <end position="146"/>
    </location>
</feature>
<evidence type="ECO:0000313" key="12">
    <source>
        <dbReference type="EMBL" id="CAE0776497.1"/>
    </source>
</evidence>
<accession>A0A7S4F785</accession>
<dbReference type="CDD" id="cd00038">
    <property type="entry name" value="CAP_ED"/>
    <property type="match status" value="1"/>
</dbReference>
<feature type="repeat" description="ANK" evidence="8">
    <location>
        <begin position="721"/>
        <end position="753"/>
    </location>
</feature>
<dbReference type="PROSITE" id="PS50088">
    <property type="entry name" value="ANK_REPEAT"/>
    <property type="match status" value="10"/>
</dbReference>
<dbReference type="PROSITE" id="PS50042">
    <property type="entry name" value="CNMP_BINDING_3"/>
    <property type="match status" value="2"/>
</dbReference>
<dbReference type="Gene3D" id="1.10.287.70">
    <property type="match status" value="1"/>
</dbReference>
<keyword evidence="3" id="KW-0813">Transport</keyword>
<keyword evidence="5 10" id="KW-1133">Transmembrane helix</keyword>
<feature type="repeat" description="ANK" evidence="8">
    <location>
        <begin position="929"/>
        <end position="961"/>
    </location>
</feature>
<feature type="repeat" description="ANK" evidence="8">
    <location>
        <begin position="1331"/>
        <end position="1363"/>
    </location>
</feature>
<dbReference type="InterPro" id="IPR045319">
    <property type="entry name" value="KAT/AKT"/>
</dbReference>
<evidence type="ECO:0000256" key="8">
    <source>
        <dbReference type="PROSITE-ProRule" id="PRU00023"/>
    </source>
</evidence>
<reference evidence="12" key="1">
    <citation type="submission" date="2021-01" db="EMBL/GenBank/DDBJ databases">
        <authorList>
            <person name="Corre E."/>
            <person name="Pelletier E."/>
            <person name="Niang G."/>
            <person name="Scheremetjew M."/>
            <person name="Finn R."/>
            <person name="Kale V."/>
            <person name="Holt S."/>
            <person name="Cochrane G."/>
            <person name="Meng A."/>
            <person name="Brown T."/>
            <person name="Cohen L."/>
        </authorList>
    </citation>
    <scope>NUCLEOTIDE SEQUENCE</scope>
    <source>
        <strain evidence="12">CCMP645</strain>
    </source>
</reference>
<dbReference type="EMBL" id="HBIZ01045537">
    <property type="protein sequence ID" value="CAE0776497.1"/>
    <property type="molecule type" value="Transcribed_RNA"/>
</dbReference>
<dbReference type="SMART" id="SM00248">
    <property type="entry name" value="ANK"/>
    <property type="match status" value="18"/>
</dbReference>
<dbReference type="InterPro" id="IPR005821">
    <property type="entry name" value="Ion_trans_dom"/>
</dbReference>
<feature type="repeat" description="ANK" evidence="8">
    <location>
        <begin position="1166"/>
        <end position="1198"/>
    </location>
</feature>
<evidence type="ECO:0000256" key="1">
    <source>
        <dbReference type="ARBA" id="ARBA00004141"/>
    </source>
</evidence>